<dbReference type="InterPro" id="IPR051988">
    <property type="entry name" value="HRR_RAD51_Paralog"/>
</dbReference>
<dbReference type="GO" id="GO:0005815">
    <property type="term" value="C:microtubule organizing center"/>
    <property type="evidence" value="ECO:0007669"/>
    <property type="project" value="TreeGrafter"/>
</dbReference>
<organism evidence="4 5">
    <name type="scientific">Araneus ventricosus</name>
    <name type="common">Orbweaver spider</name>
    <name type="synonym">Epeira ventricosa</name>
    <dbReference type="NCBI Taxonomy" id="182803"/>
    <lineage>
        <taxon>Eukaryota</taxon>
        <taxon>Metazoa</taxon>
        <taxon>Ecdysozoa</taxon>
        <taxon>Arthropoda</taxon>
        <taxon>Chelicerata</taxon>
        <taxon>Arachnida</taxon>
        <taxon>Araneae</taxon>
        <taxon>Araneomorphae</taxon>
        <taxon>Entelegynae</taxon>
        <taxon>Araneoidea</taxon>
        <taxon>Araneidae</taxon>
        <taxon>Araneus</taxon>
    </lineage>
</organism>
<protein>
    <submittedName>
        <fullName evidence="4">DNA repair protein RAD51 4</fullName>
    </submittedName>
</protein>
<dbReference type="GO" id="GO:0005524">
    <property type="term" value="F:ATP binding"/>
    <property type="evidence" value="ECO:0007669"/>
    <property type="project" value="InterPro"/>
</dbReference>
<dbReference type="GO" id="GO:0033063">
    <property type="term" value="C:Rad51B-Rad51C-Rad51D-XRCC2 complex"/>
    <property type="evidence" value="ECO:0007669"/>
    <property type="project" value="TreeGrafter"/>
</dbReference>
<accession>A0A4Y2PLB3</accession>
<evidence type="ECO:0000259" key="3">
    <source>
        <dbReference type="PROSITE" id="PS50162"/>
    </source>
</evidence>
<dbReference type="PANTHER" id="PTHR46457:SF1">
    <property type="entry name" value="DNA REPAIR PROTEIN RAD51 HOMOLOG 4"/>
    <property type="match status" value="1"/>
</dbReference>
<dbReference type="GO" id="GO:0042148">
    <property type="term" value="P:DNA strand invasion"/>
    <property type="evidence" value="ECO:0007669"/>
    <property type="project" value="TreeGrafter"/>
</dbReference>
<evidence type="ECO:0000313" key="5">
    <source>
        <dbReference type="Proteomes" id="UP000499080"/>
    </source>
</evidence>
<dbReference type="InterPro" id="IPR013632">
    <property type="entry name" value="Rad51_C"/>
</dbReference>
<dbReference type="GO" id="GO:0003697">
    <property type="term" value="F:single-stranded DNA binding"/>
    <property type="evidence" value="ECO:0007669"/>
    <property type="project" value="TreeGrafter"/>
</dbReference>
<gene>
    <name evidence="4" type="primary">Rad51d</name>
    <name evidence="4" type="ORF">AVEN_262622_1</name>
</gene>
<dbReference type="AlphaFoldDB" id="A0A4Y2PLB3"/>
<comment type="caution">
    <text evidence="4">The sequence shown here is derived from an EMBL/GenBank/DDBJ whole genome shotgun (WGS) entry which is preliminary data.</text>
</comment>
<evidence type="ECO:0000256" key="1">
    <source>
        <dbReference type="ARBA" id="ARBA00004123"/>
    </source>
</evidence>
<name>A0A4Y2PLB3_ARAVE</name>
<dbReference type="GO" id="GO:0000400">
    <property type="term" value="F:four-way junction DNA binding"/>
    <property type="evidence" value="ECO:0007669"/>
    <property type="project" value="TreeGrafter"/>
</dbReference>
<dbReference type="GO" id="GO:0007131">
    <property type="term" value="P:reciprocal meiotic recombination"/>
    <property type="evidence" value="ECO:0007669"/>
    <property type="project" value="TreeGrafter"/>
</dbReference>
<dbReference type="InterPro" id="IPR048943">
    <property type="entry name" value="RAD51D_N"/>
</dbReference>
<dbReference type="EMBL" id="BGPR01011563">
    <property type="protein sequence ID" value="GBN51909.1"/>
    <property type="molecule type" value="Genomic_DNA"/>
</dbReference>
<dbReference type="GO" id="GO:0005657">
    <property type="term" value="C:replication fork"/>
    <property type="evidence" value="ECO:0007669"/>
    <property type="project" value="TreeGrafter"/>
</dbReference>
<dbReference type="SUPFAM" id="SSF52540">
    <property type="entry name" value="P-loop containing nucleoside triphosphate hydrolases"/>
    <property type="match status" value="1"/>
</dbReference>
<reference evidence="4 5" key="1">
    <citation type="journal article" date="2019" name="Sci. Rep.">
        <title>Orb-weaving spider Araneus ventricosus genome elucidates the spidroin gene catalogue.</title>
        <authorList>
            <person name="Kono N."/>
            <person name="Nakamura H."/>
            <person name="Ohtoshi R."/>
            <person name="Moran D.A.P."/>
            <person name="Shinohara A."/>
            <person name="Yoshida Y."/>
            <person name="Fujiwara M."/>
            <person name="Mori M."/>
            <person name="Tomita M."/>
            <person name="Arakawa K."/>
        </authorList>
    </citation>
    <scope>NUCLEOTIDE SEQUENCE [LARGE SCALE GENOMIC DNA]</scope>
</reference>
<evidence type="ECO:0000313" key="4">
    <source>
        <dbReference type="EMBL" id="GBN51909.1"/>
    </source>
</evidence>
<proteinExistence type="predicted"/>
<dbReference type="GO" id="GO:0140664">
    <property type="term" value="F:ATP-dependent DNA damage sensor activity"/>
    <property type="evidence" value="ECO:0007669"/>
    <property type="project" value="InterPro"/>
</dbReference>
<dbReference type="Gene3D" id="3.40.50.300">
    <property type="entry name" value="P-loop containing nucleotide triphosphate hydrolases"/>
    <property type="match status" value="1"/>
</dbReference>
<dbReference type="Pfam" id="PF08423">
    <property type="entry name" value="Rad51"/>
    <property type="match status" value="1"/>
</dbReference>
<keyword evidence="2" id="KW-0539">Nucleus</keyword>
<dbReference type="PANTHER" id="PTHR46457">
    <property type="entry name" value="DNA REPAIR PROTEIN RAD51 HOMOLOG 4"/>
    <property type="match status" value="1"/>
</dbReference>
<keyword evidence="5" id="KW-1185">Reference proteome</keyword>
<dbReference type="InterPro" id="IPR027417">
    <property type="entry name" value="P-loop_NTPase"/>
</dbReference>
<feature type="domain" description="RecA family profile 1" evidence="3">
    <location>
        <begin position="120"/>
        <end position="294"/>
    </location>
</feature>
<dbReference type="Proteomes" id="UP000499080">
    <property type="component" value="Unassembled WGS sequence"/>
</dbReference>
<dbReference type="GO" id="GO:0000723">
    <property type="term" value="P:telomere maintenance"/>
    <property type="evidence" value="ECO:0007669"/>
    <property type="project" value="TreeGrafter"/>
</dbReference>
<dbReference type="Pfam" id="PF21794">
    <property type="entry name" value="RAD51D_N"/>
    <property type="match status" value="1"/>
</dbReference>
<sequence length="389" mass="44163">MLVNKGRLCFFICVCKLLTLVQTLFKNFFPISVAHSDFIILRMARLFEGICPLVTETVLKKCKFEGIKTVTDFILFDPEELAKKIKMPYKDVLSIHHALIMKYAGFPQNAISLQCELLESISILDTGSKRLNKFLSGGIYTGEVTEIHGMPGSGKTQFCFSLISNLLLNTKSTALYLVANNNFVAKRMEEILVEKSEARQDVIDKLHNVKVKNIYDIYDLFDCLDIFKDELYKQENTFFRYLKLLVIDAITPLLAPCFDGKYLDALGLMNNLSQHLHALCSEHKISILVCNNTVQGKNFSIKPALGLNWRYVPSISLCIERLNGSPVHKIKAVKSCRSHAIHLSLEQGKEIPIIKVENLSNLEQMIRNGRIQKNLKSKTQFANSNLRPQ</sequence>
<dbReference type="GO" id="GO:0000724">
    <property type="term" value="P:double-strand break repair via homologous recombination"/>
    <property type="evidence" value="ECO:0007669"/>
    <property type="project" value="TreeGrafter"/>
</dbReference>
<evidence type="ECO:0000256" key="2">
    <source>
        <dbReference type="ARBA" id="ARBA00023242"/>
    </source>
</evidence>
<dbReference type="OrthoDB" id="336321at2759"/>
<comment type="subcellular location">
    <subcellularLocation>
        <location evidence="1">Nucleus</location>
    </subcellularLocation>
</comment>
<dbReference type="InterPro" id="IPR020588">
    <property type="entry name" value="RecA_ATP-bd"/>
</dbReference>
<dbReference type="PROSITE" id="PS50162">
    <property type="entry name" value="RECA_2"/>
    <property type="match status" value="1"/>
</dbReference>